<protein>
    <recommendedName>
        <fullName evidence="2">SAM domain-containing protein</fullName>
    </recommendedName>
</protein>
<dbReference type="SUPFAM" id="SSF47769">
    <property type="entry name" value="SAM/Pointed domain"/>
    <property type="match status" value="1"/>
</dbReference>
<proteinExistence type="predicted"/>
<evidence type="ECO:0000256" key="1">
    <source>
        <dbReference type="SAM" id="MobiDB-lite"/>
    </source>
</evidence>
<feature type="domain" description="SAM" evidence="2">
    <location>
        <begin position="76"/>
        <end position="143"/>
    </location>
</feature>
<dbReference type="AlphaFoldDB" id="A0A815Q5Z5"/>
<dbReference type="InterPro" id="IPR001660">
    <property type="entry name" value="SAM"/>
</dbReference>
<dbReference type="Pfam" id="PF07647">
    <property type="entry name" value="SAM_2"/>
    <property type="match status" value="1"/>
</dbReference>
<sequence>MWSTKSDLHPIQSNHKLDSIKETEQIPHTNTTEPLLFNSSRPGHSDQQSNNSSRYLSHDTMPLYCSMPHHFRERLQSCDDVSNWLISLGDDYKKYIEPFKNDFVDGFWLLNYINDENLQNKYQIQNESHRKNILKKIQQFKSSINVN</sequence>
<name>A0A815Q5Z5_9BILA</name>
<reference evidence="3" key="1">
    <citation type="submission" date="2021-02" db="EMBL/GenBank/DDBJ databases">
        <authorList>
            <person name="Nowell W R."/>
        </authorList>
    </citation>
    <scope>NUCLEOTIDE SEQUENCE</scope>
</reference>
<evidence type="ECO:0000313" key="4">
    <source>
        <dbReference type="EMBL" id="CAF4183528.1"/>
    </source>
</evidence>
<evidence type="ECO:0000313" key="3">
    <source>
        <dbReference type="EMBL" id="CAF1458777.1"/>
    </source>
</evidence>
<dbReference type="Proteomes" id="UP000663868">
    <property type="component" value="Unassembled WGS sequence"/>
</dbReference>
<dbReference type="EMBL" id="CAJNOE010001931">
    <property type="protein sequence ID" value="CAF1458777.1"/>
    <property type="molecule type" value="Genomic_DNA"/>
</dbReference>
<organism evidence="3 5">
    <name type="scientific">Adineta steineri</name>
    <dbReference type="NCBI Taxonomy" id="433720"/>
    <lineage>
        <taxon>Eukaryota</taxon>
        <taxon>Metazoa</taxon>
        <taxon>Spiralia</taxon>
        <taxon>Gnathifera</taxon>
        <taxon>Rotifera</taxon>
        <taxon>Eurotatoria</taxon>
        <taxon>Bdelloidea</taxon>
        <taxon>Adinetida</taxon>
        <taxon>Adinetidae</taxon>
        <taxon>Adineta</taxon>
    </lineage>
</organism>
<accession>A0A815Q5Z5</accession>
<dbReference type="InterPro" id="IPR013761">
    <property type="entry name" value="SAM/pointed_sf"/>
</dbReference>
<feature type="region of interest" description="Disordered" evidence="1">
    <location>
        <begin position="1"/>
        <end position="54"/>
    </location>
</feature>
<evidence type="ECO:0000313" key="5">
    <source>
        <dbReference type="Proteomes" id="UP000663860"/>
    </source>
</evidence>
<gene>
    <name evidence="3" type="ORF">IZO911_LOCUS42800</name>
    <name evidence="4" type="ORF">KXQ929_LOCUS39091</name>
</gene>
<feature type="compositionally biased region" description="Basic and acidic residues" evidence="1">
    <location>
        <begin position="15"/>
        <end position="25"/>
    </location>
</feature>
<evidence type="ECO:0000259" key="2">
    <source>
        <dbReference type="PROSITE" id="PS50105"/>
    </source>
</evidence>
<feature type="compositionally biased region" description="Polar residues" evidence="1">
    <location>
        <begin position="26"/>
        <end position="54"/>
    </location>
</feature>
<comment type="caution">
    <text evidence="3">The sequence shown here is derived from an EMBL/GenBank/DDBJ whole genome shotgun (WGS) entry which is preliminary data.</text>
</comment>
<dbReference type="EMBL" id="CAJOBB010007314">
    <property type="protein sequence ID" value="CAF4183528.1"/>
    <property type="molecule type" value="Genomic_DNA"/>
</dbReference>
<dbReference type="Proteomes" id="UP000663860">
    <property type="component" value="Unassembled WGS sequence"/>
</dbReference>
<dbReference type="SMART" id="SM00454">
    <property type="entry name" value="SAM"/>
    <property type="match status" value="1"/>
</dbReference>
<dbReference type="Gene3D" id="1.10.150.50">
    <property type="entry name" value="Transcription Factor, Ets-1"/>
    <property type="match status" value="1"/>
</dbReference>
<dbReference type="PROSITE" id="PS50105">
    <property type="entry name" value="SAM_DOMAIN"/>
    <property type="match status" value="1"/>
</dbReference>